<dbReference type="GeneID" id="1494804"/>
<sequence length="404" mass="47238">MKIINSIIDSILSYIKLCIPKCENFEEFKCSFHIDVDNKSSEEIIKLLKIKYNELYNFLHTELSNLSLNDYKMIFNKIKNTFNDLSIPNQYKNFIHDKLLRLHFCLLYDHSEKLIFIIKEDFIAIFRCIIFYFIKKNIINYLETIKILNDVKKKERNINKLIYMKKNIIELILKNICPLLLSKYNTLKDNEFTYNNINKINDCLKREIYNIKAGATKYNSETIQTMLSALENIKENENPMYDKDKVNEFINFLKDPNTRKIICDNADIPYSFDETINKINVNTLDDENFISLNIFNELMDTDIGHKLLRIFSGKTPNEISGIIFKGEEYANNGDILEDNSFGFRKGDIVLISVLECLDAIKKGYNNCNNPVMTIPNGSITVNVNTPISDIKINDTYLNLENNND</sequence>
<proteinExistence type="predicted"/>
<gene>
    <name evidence="1" type="primary">AMV214</name>
</gene>
<dbReference type="EMBL" id="AF250284">
    <property type="protein sequence ID" value="AAG02920.1"/>
    <property type="molecule type" value="Genomic_DNA"/>
</dbReference>
<evidence type="ECO:0000313" key="2">
    <source>
        <dbReference type="Proteomes" id="UP000000872"/>
    </source>
</evidence>
<protein>
    <submittedName>
        <fullName evidence="1">AMV214</fullName>
    </submittedName>
</protein>
<name>Q9EMJ2_AMEPV</name>
<dbReference type="Proteomes" id="UP000000872">
    <property type="component" value="Segment"/>
</dbReference>
<organism evidence="1 2">
    <name type="scientific">Amsacta moorei entomopoxvirus</name>
    <name type="common">AmEPV</name>
    <dbReference type="NCBI Taxonomy" id="28321"/>
    <lineage>
        <taxon>Viruses</taxon>
        <taxon>Varidnaviria</taxon>
        <taxon>Bamfordvirae</taxon>
        <taxon>Nucleocytoviricota</taxon>
        <taxon>Pokkesviricetes</taxon>
        <taxon>Chitovirales</taxon>
        <taxon>Poxviridae</taxon>
        <taxon>Entomopoxvirinae</taxon>
        <taxon>Betaentomopoxvirus</taxon>
    </lineage>
</organism>
<evidence type="ECO:0000313" key="1">
    <source>
        <dbReference type="EMBL" id="AAG02920.1"/>
    </source>
</evidence>
<reference evidence="1 2" key="1">
    <citation type="journal article" date="2000" name="Virology">
        <title>Complete genomic sequence of the Amsacta moorei entomopoxvirus: analysis and comparison with other poxviruses.</title>
        <authorList>
            <person name="Bawden A.L."/>
            <person name="Glassberg K.J."/>
            <person name="Diggans J."/>
            <person name="Shaw R."/>
            <person name="Farmerie W."/>
            <person name="Moyer R.W."/>
        </authorList>
    </citation>
    <scope>NUCLEOTIDE SEQUENCE [LARGE SCALE GENOMIC DNA]</scope>
</reference>
<accession>Q9EMJ2</accession>
<dbReference type="KEGG" id="vg:1494804"/>
<dbReference type="OrthoDB" id="8452at10239"/>
<organismHost>
    <name type="scientific">Amsacta</name>
    <dbReference type="NCBI Taxonomy" id="340055"/>
</organismHost>
<keyword evidence="2" id="KW-1185">Reference proteome</keyword>
<dbReference type="RefSeq" id="NP_064996.1">
    <property type="nucleotide sequence ID" value="NC_002520.1"/>
</dbReference>